<dbReference type="KEGG" id="cfon:HZU75_14690"/>
<dbReference type="InterPro" id="IPR001387">
    <property type="entry name" value="Cro/C1-type_HTH"/>
</dbReference>
<dbReference type="GO" id="GO:0003677">
    <property type="term" value="F:DNA binding"/>
    <property type="evidence" value="ECO:0007669"/>
    <property type="project" value="InterPro"/>
</dbReference>
<proteinExistence type="predicted"/>
<gene>
    <name evidence="2" type="ORF">HZU75_14690</name>
</gene>
<organism evidence="2 3">
    <name type="scientific">Chitinibacter fontanus</name>
    <dbReference type="NCBI Taxonomy" id="1737446"/>
    <lineage>
        <taxon>Bacteria</taxon>
        <taxon>Pseudomonadati</taxon>
        <taxon>Pseudomonadota</taxon>
        <taxon>Betaproteobacteria</taxon>
        <taxon>Neisseriales</taxon>
        <taxon>Chitinibacteraceae</taxon>
        <taxon>Chitinibacter</taxon>
    </lineage>
</organism>
<dbReference type="AlphaFoldDB" id="A0A7D5VBE8"/>
<dbReference type="CDD" id="cd00093">
    <property type="entry name" value="HTH_XRE"/>
    <property type="match status" value="1"/>
</dbReference>
<dbReference type="SUPFAM" id="SSF47413">
    <property type="entry name" value="lambda repressor-like DNA-binding domains"/>
    <property type="match status" value="1"/>
</dbReference>
<dbReference type="EMBL" id="CP058952">
    <property type="protein sequence ID" value="QLI82674.1"/>
    <property type="molecule type" value="Genomic_DNA"/>
</dbReference>
<dbReference type="SMART" id="SM00530">
    <property type="entry name" value="HTH_XRE"/>
    <property type="match status" value="1"/>
</dbReference>
<dbReference type="Gene3D" id="1.10.260.40">
    <property type="entry name" value="lambda repressor-like DNA-binding domains"/>
    <property type="match status" value="1"/>
</dbReference>
<dbReference type="InterPro" id="IPR010982">
    <property type="entry name" value="Lambda_DNA-bd_dom_sf"/>
</dbReference>
<dbReference type="Proteomes" id="UP000510822">
    <property type="component" value="Chromosome"/>
</dbReference>
<protein>
    <submittedName>
        <fullName evidence="2">Helix-turn-helix transcriptional regulator</fullName>
    </submittedName>
</protein>
<reference evidence="2 3" key="1">
    <citation type="journal article" date="2016" name="Int. J. Syst. Evol. Microbiol.">
        <title>Chitinibacter fontanus sp. nov., isolated from a spring.</title>
        <authorList>
            <person name="Sheu S.Y."/>
            <person name="Li Y.S."/>
            <person name="Young C.C."/>
            <person name="Chen W.M."/>
        </authorList>
    </citation>
    <scope>NUCLEOTIDE SEQUENCE [LARGE SCALE GENOMIC DNA]</scope>
    <source>
        <strain evidence="2 3">STM-7</strain>
    </source>
</reference>
<keyword evidence="3" id="KW-1185">Reference proteome</keyword>
<dbReference type="PROSITE" id="PS50943">
    <property type="entry name" value="HTH_CROC1"/>
    <property type="match status" value="1"/>
</dbReference>
<name>A0A7D5VBE8_9NEIS</name>
<sequence length="76" mass="8873">MIKCHLSKILGERRLKISDLARDTNINRGTLTRLYHETAERIDLDVLDSLCRYLNCRLDELLEFVDTAEVHDATQE</sequence>
<evidence type="ECO:0000313" key="2">
    <source>
        <dbReference type="EMBL" id="QLI82674.1"/>
    </source>
</evidence>
<evidence type="ECO:0000259" key="1">
    <source>
        <dbReference type="PROSITE" id="PS50943"/>
    </source>
</evidence>
<feature type="domain" description="HTH cro/C1-type" evidence="1">
    <location>
        <begin position="6"/>
        <end position="61"/>
    </location>
</feature>
<accession>A0A7D5VBE8</accession>
<evidence type="ECO:0000313" key="3">
    <source>
        <dbReference type="Proteomes" id="UP000510822"/>
    </source>
</evidence>
<dbReference type="Pfam" id="PF13443">
    <property type="entry name" value="HTH_26"/>
    <property type="match status" value="1"/>
</dbReference>
<dbReference type="RefSeq" id="WP_180306750.1">
    <property type="nucleotide sequence ID" value="NZ_CP058952.1"/>
</dbReference>